<dbReference type="Proteomes" id="UP000838756">
    <property type="component" value="Unassembled WGS sequence"/>
</dbReference>
<gene>
    <name evidence="1" type="primary">jg14315</name>
    <name evidence="1" type="ORF">PAEG_LOCUS10188</name>
</gene>
<sequence length="94" mass="10391">MEFENDFSLKEWAKDKPLSILQLDPADRAVLRIADLHSRCLVSTFLGDCNVNASVTNVTLESLCNMVVPSETSGFLQLIYNVTDTEPTADVIVT</sequence>
<evidence type="ECO:0000313" key="1">
    <source>
        <dbReference type="EMBL" id="CAH2231735.1"/>
    </source>
</evidence>
<dbReference type="AlphaFoldDB" id="A0A8S4R8T9"/>
<keyword evidence="2" id="KW-1185">Reference proteome</keyword>
<accession>A0A8S4R8T9</accession>
<evidence type="ECO:0000313" key="2">
    <source>
        <dbReference type="Proteomes" id="UP000838756"/>
    </source>
</evidence>
<dbReference type="EMBL" id="CAKXAJ010024853">
    <property type="protein sequence ID" value="CAH2231735.1"/>
    <property type="molecule type" value="Genomic_DNA"/>
</dbReference>
<comment type="caution">
    <text evidence="1">The sequence shown here is derived from an EMBL/GenBank/DDBJ whole genome shotgun (WGS) entry which is preliminary data.</text>
</comment>
<organism evidence="1 2">
    <name type="scientific">Pararge aegeria aegeria</name>
    <dbReference type="NCBI Taxonomy" id="348720"/>
    <lineage>
        <taxon>Eukaryota</taxon>
        <taxon>Metazoa</taxon>
        <taxon>Ecdysozoa</taxon>
        <taxon>Arthropoda</taxon>
        <taxon>Hexapoda</taxon>
        <taxon>Insecta</taxon>
        <taxon>Pterygota</taxon>
        <taxon>Neoptera</taxon>
        <taxon>Endopterygota</taxon>
        <taxon>Lepidoptera</taxon>
        <taxon>Glossata</taxon>
        <taxon>Ditrysia</taxon>
        <taxon>Papilionoidea</taxon>
        <taxon>Nymphalidae</taxon>
        <taxon>Satyrinae</taxon>
        <taxon>Satyrini</taxon>
        <taxon>Parargina</taxon>
        <taxon>Pararge</taxon>
    </lineage>
</organism>
<proteinExistence type="predicted"/>
<name>A0A8S4R8T9_9NEOP</name>
<reference evidence="1" key="1">
    <citation type="submission" date="2022-03" db="EMBL/GenBank/DDBJ databases">
        <authorList>
            <person name="Lindestad O."/>
        </authorList>
    </citation>
    <scope>NUCLEOTIDE SEQUENCE</scope>
</reference>
<protein>
    <submittedName>
        <fullName evidence="1">Jg14315 protein</fullName>
    </submittedName>
</protein>
<dbReference type="OrthoDB" id="7441741at2759"/>